<evidence type="ECO:0000313" key="4">
    <source>
        <dbReference type="Proteomes" id="UP000010077"/>
    </source>
</evidence>
<dbReference type="eggNOG" id="COG0020">
    <property type="taxonomic scope" value="Bacteria"/>
</dbReference>
<organism evidence="3 4">
    <name type="scientific">Candidatus Endolissoclinum faulkneri L2</name>
    <dbReference type="NCBI Taxonomy" id="1193729"/>
    <lineage>
        <taxon>Bacteria</taxon>
        <taxon>Pseudomonadati</taxon>
        <taxon>Pseudomonadota</taxon>
        <taxon>Alphaproteobacteria</taxon>
        <taxon>Rhodospirillales</taxon>
        <taxon>Rhodospirillaceae</taxon>
        <taxon>Candidatus Endolissoclinum</taxon>
    </lineage>
</organism>
<evidence type="ECO:0000256" key="2">
    <source>
        <dbReference type="HAMAP-Rule" id="MF_01139"/>
    </source>
</evidence>
<dbReference type="PATRIC" id="fig|1193729.4.peg.448"/>
<reference evidence="3 4" key="1">
    <citation type="journal article" date="2012" name="Proc. Natl. Acad. Sci. U.S.A.">
        <title>Genome streamlining and chemical defense in a coral reef symbiosis.</title>
        <authorList>
            <person name="Kwan J.C."/>
            <person name="Donia M.S."/>
            <person name="Han A.W."/>
            <person name="Hirose E."/>
            <person name="Haygood M.G."/>
            <person name="Schmidt E.W."/>
        </authorList>
    </citation>
    <scope>NUCLEOTIDE SEQUENCE [LARGE SCALE GENOMIC DNA]</scope>
    <source>
        <strain evidence="3 4">L2</strain>
    </source>
</reference>
<feature type="active site" evidence="2">
    <location>
        <position position="24"/>
    </location>
</feature>
<dbReference type="EC" id="2.5.1.-" evidence="2"/>
<feature type="binding site" evidence="2">
    <location>
        <position position="29"/>
    </location>
    <ligand>
        <name>substrate</name>
    </ligand>
</feature>
<proteinExistence type="inferred from homology"/>
<dbReference type="OrthoDB" id="4191603at2"/>
<dbReference type="PROSITE" id="PS01066">
    <property type="entry name" value="UPP_SYNTHASE"/>
    <property type="match status" value="1"/>
</dbReference>
<dbReference type="AlphaFoldDB" id="K7YHG9"/>
<evidence type="ECO:0000313" key="3">
    <source>
        <dbReference type="EMBL" id="AFX99000.1"/>
    </source>
</evidence>
<keyword evidence="2" id="KW-0479">Metal-binding</keyword>
<feature type="binding site" evidence="2">
    <location>
        <begin position="69"/>
        <end position="71"/>
    </location>
    <ligand>
        <name>substrate</name>
    </ligand>
</feature>
<dbReference type="KEGG" id="thal:A1OE_815"/>
<gene>
    <name evidence="3" type="primary">uppS</name>
    <name evidence="3" type="ORF">A1OE_815</name>
</gene>
<comment type="cofactor">
    <cofactor evidence="2">
        <name>Mg(2+)</name>
        <dbReference type="ChEBI" id="CHEBI:18420"/>
    </cofactor>
    <text evidence="2">Binds 2 magnesium ions per subunit.</text>
</comment>
<dbReference type="GO" id="GO:0016094">
    <property type="term" value="P:polyprenol biosynthetic process"/>
    <property type="evidence" value="ECO:0007669"/>
    <property type="project" value="TreeGrafter"/>
</dbReference>
<feature type="binding site" evidence="2">
    <location>
        <position position="73"/>
    </location>
    <ligand>
        <name>substrate</name>
    </ligand>
</feature>
<dbReference type="PANTHER" id="PTHR10291">
    <property type="entry name" value="DEHYDRODOLICHYL DIPHOSPHATE SYNTHASE FAMILY MEMBER"/>
    <property type="match status" value="1"/>
</dbReference>
<feature type="binding site" evidence="2">
    <location>
        <position position="24"/>
    </location>
    <ligand>
        <name>Mg(2+)</name>
        <dbReference type="ChEBI" id="CHEBI:18420"/>
    </ligand>
</feature>
<dbReference type="EMBL" id="CP003539">
    <property type="protein sequence ID" value="AFX99000.1"/>
    <property type="molecule type" value="Genomic_DNA"/>
</dbReference>
<dbReference type="PANTHER" id="PTHR10291:SF0">
    <property type="entry name" value="DEHYDRODOLICHYL DIPHOSPHATE SYNTHASE 2"/>
    <property type="match status" value="1"/>
</dbReference>
<dbReference type="InterPro" id="IPR001441">
    <property type="entry name" value="UPP_synth-like"/>
</dbReference>
<keyword evidence="4" id="KW-1185">Reference proteome</keyword>
<comment type="function">
    <text evidence="2">Catalyzes the condensation of isopentenyl diphosphate (IPP) with allylic pyrophosphates generating different type of terpenoids.</text>
</comment>
<accession>K7YHG9</accession>
<dbReference type="FunFam" id="3.40.1180.10:FF:000001">
    <property type="entry name" value="(2E,6E)-farnesyl-diphosphate-specific ditrans,polycis-undecaprenyl-diphosphate synthase"/>
    <property type="match status" value="1"/>
</dbReference>
<feature type="binding site" evidence="2">
    <location>
        <begin position="25"/>
        <end position="28"/>
    </location>
    <ligand>
        <name>substrate</name>
    </ligand>
</feature>
<dbReference type="CDD" id="cd00475">
    <property type="entry name" value="Cis_IPPS"/>
    <property type="match status" value="1"/>
</dbReference>
<feature type="active site" description="Proton acceptor" evidence="2">
    <location>
        <position position="72"/>
    </location>
</feature>
<sequence>MVNATPFISSLSPASLLHVAVIMDGNGRWARSRGMPRTFGHREGMKAVNRVVDCAPQLGITHLTMFGFSSENWSRPQEEISELMNILRYYLQREVIGLHKNNVCIRMLGDRDRMTGDIVALINKAEQLTARNTGLSLNIALSYGGRCEITKAVRRIANAVADGKLSPSAINNEIVNSSLDTKGIPDPDLLIRTSGEYRISNFLLWQIAYAELVFTDVLWPDFGKTHLVKALEEFSRRCRRYGQTTV</sequence>
<dbReference type="InterPro" id="IPR018520">
    <property type="entry name" value="UPP_synth-like_CS"/>
</dbReference>
<dbReference type="NCBIfam" id="NF011405">
    <property type="entry name" value="PRK14830.1"/>
    <property type="match status" value="1"/>
</dbReference>
<dbReference type="InterPro" id="IPR036424">
    <property type="entry name" value="UPP_synth-like_sf"/>
</dbReference>
<dbReference type="HAMAP" id="MF_01139">
    <property type="entry name" value="ISPT"/>
    <property type="match status" value="1"/>
</dbReference>
<feature type="binding site" evidence="2">
    <location>
        <position position="211"/>
    </location>
    <ligand>
        <name>Mg(2+)</name>
        <dbReference type="ChEBI" id="CHEBI:18420"/>
    </ligand>
</feature>
<feature type="binding site" evidence="2">
    <location>
        <begin position="198"/>
        <end position="200"/>
    </location>
    <ligand>
        <name>substrate</name>
    </ligand>
</feature>
<feature type="binding site" evidence="2">
    <location>
        <position position="192"/>
    </location>
    <ligand>
        <name>substrate</name>
    </ligand>
</feature>
<feature type="binding site" evidence="2">
    <location>
        <position position="37"/>
    </location>
    <ligand>
        <name>substrate</name>
    </ligand>
</feature>
<comment type="similarity">
    <text evidence="2">Belongs to the UPP synthase family.</text>
</comment>
<dbReference type="Pfam" id="PF01255">
    <property type="entry name" value="Prenyltransf"/>
    <property type="match status" value="1"/>
</dbReference>
<dbReference type="STRING" id="1193729.A1OE_815"/>
<protein>
    <recommendedName>
        <fullName evidence="2">Isoprenyl transferase</fullName>
        <ecNumber evidence="2">2.5.1.-</ecNumber>
    </recommendedName>
</protein>
<feature type="binding site" evidence="2">
    <location>
        <position position="41"/>
    </location>
    <ligand>
        <name>substrate</name>
    </ligand>
</feature>
<dbReference type="NCBIfam" id="TIGR00055">
    <property type="entry name" value="uppS"/>
    <property type="match status" value="1"/>
</dbReference>
<dbReference type="Gene3D" id="3.40.1180.10">
    <property type="entry name" value="Decaprenyl diphosphate synthase-like"/>
    <property type="match status" value="1"/>
</dbReference>
<keyword evidence="1 2" id="KW-0808">Transferase</keyword>
<dbReference type="GO" id="GO:0000287">
    <property type="term" value="F:magnesium ion binding"/>
    <property type="evidence" value="ECO:0007669"/>
    <property type="project" value="UniProtKB-UniRule"/>
</dbReference>
<dbReference type="SUPFAM" id="SSF64005">
    <property type="entry name" value="Undecaprenyl diphosphate synthase"/>
    <property type="match status" value="1"/>
</dbReference>
<name>K7YHG9_9PROT</name>
<dbReference type="RefSeq" id="WP_015088498.1">
    <property type="nucleotide sequence ID" value="NC_019566.1"/>
</dbReference>
<comment type="subunit">
    <text evidence="2">Homodimer.</text>
</comment>
<dbReference type="GO" id="GO:0005829">
    <property type="term" value="C:cytosol"/>
    <property type="evidence" value="ECO:0007669"/>
    <property type="project" value="TreeGrafter"/>
</dbReference>
<evidence type="ECO:0000256" key="1">
    <source>
        <dbReference type="ARBA" id="ARBA00022679"/>
    </source>
</evidence>
<feature type="binding site" evidence="2">
    <location>
        <position position="75"/>
    </location>
    <ligand>
        <name>substrate</name>
    </ligand>
</feature>
<dbReference type="Proteomes" id="UP000010077">
    <property type="component" value="Chromosome"/>
</dbReference>
<dbReference type="HOGENOM" id="CLU_038505_1_1_5"/>
<dbReference type="GO" id="GO:0008834">
    <property type="term" value="F:ditrans,polycis-undecaprenyl-diphosphate synthase [(2E,6E)-farnesyl-diphosphate specific] activity"/>
    <property type="evidence" value="ECO:0007669"/>
    <property type="project" value="TreeGrafter"/>
</dbReference>
<keyword evidence="2" id="KW-0460">Magnesium</keyword>